<evidence type="ECO:0000313" key="1">
    <source>
        <dbReference type="EMBL" id="NEW47031.1"/>
    </source>
</evidence>
<protein>
    <submittedName>
        <fullName evidence="1">Uncharacterized protein</fullName>
    </submittedName>
</protein>
<reference evidence="3 4" key="1">
    <citation type="submission" date="2020-01" db="EMBL/GenBank/DDBJ databases">
        <title>Genetics and antimicrobial susceptibilities of Nocardia species isolated from the soil; a comparison with species isolated from humans.</title>
        <authorList>
            <person name="Carrasco G."/>
            <person name="Monzon S."/>
            <person name="Sansegundo M."/>
            <person name="Garcia E."/>
            <person name="Garrido N."/>
            <person name="Medina M.J."/>
            <person name="Villalon P."/>
            <person name="Ramirez-Arocha A.C."/>
            <person name="Jimenez P."/>
            <person name="Cuesta I."/>
            <person name="Valdezate S."/>
        </authorList>
    </citation>
    <scope>NUCLEOTIDE SEQUENCE [LARGE SCALE GENOMIC DNA]</scope>
    <source>
        <strain evidence="1 3">CNM20110639</strain>
        <strain evidence="2 4">CNM20110649</strain>
    </source>
</reference>
<sequence length="295" mass="31798">MGFYDCRCMLTGVSLMPVDATLVVLRRVGGDYLPITLGIKGTYDRIGGIDGIHVDLNTELVLRYFVDRYREGRLFADDQTSTFEGDALTADSDIEDLIRLIERTHVAIEDGGYSPSTVLDGDAVVFALIAQPVWDAIVAAAPAPQGPLDRGFERVFGSASAAAEICAGRLPELVTAVGQLAAVVDFVESNDLRWAPAPEPAQRYPTDYGCQHSDDEVRKYLARAKSDFRDDSVITSALAAYEQSIGGIVDESGGHAVDYASTPQATFASAADFAEISIEPVQFAVRVYADETDQS</sequence>
<name>A0A6P1DBS8_9NOCA</name>
<dbReference type="Proteomes" id="UP000468928">
    <property type="component" value="Unassembled WGS sequence"/>
</dbReference>
<gene>
    <name evidence="1" type="ORF">GV789_21660</name>
    <name evidence="2" type="ORF">GV794_18655</name>
</gene>
<dbReference type="AlphaFoldDB" id="A0A6P1DBS8"/>
<dbReference type="EMBL" id="JAAGUX010000034">
    <property type="protein sequence ID" value="NEW57661.1"/>
    <property type="molecule type" value="Genomic_DNA"/>
</dbReference>
<proteinExistence type="predicted"/>
<evidence type="ECO:0000313" key="2">
    <source>
        <dbReference type="EMBL" id="NEW57661.1"/>
    </source>
</evidence>
<organism evidence="1 3">
    <name type="scientific">Nocardia cyriacigeorgica</name>
    <dbReference type="NCBI Taxonomy" id="135487"/>
    <lineage>
        <taxon>Bacteria</taxon>
        <taxon>Bacillati</taxon>
        <taxon>Actinomycetota</taxon>
        <taxon>Actinomycetes</taxon>
        <taxon>Mycobacteriales</taxon>
        <taxon>Nocardiaceae</taxon>
        <taxon>Nocardia</taxon>
    </lineage>
</organism>
<dbReference type="EMBL" id="JAAGUZ010000068">
    <property type="protein sequence ID" value="NEW47031.1"/>
    <property type="molecule type" value="Genomic_DNA"/>
</dbReference>
<evidence type="ECO:0000313" key="3">
    <source>
        <dbReference type="Proteomes" id="UP000468928"/>
    </source>
</evidence>
<dbReference type="Proteomes" id="UP000470876">
    <property type="component" value="Unassembled WGS sequence"/>
</dbReference>
<evidence type="ECO:0000313" key="4">
    <source>
        <dbReference type="Proteomes" id="UP000470876"/>
    </source>
</evidence>
<accession>A0A6P1DBS8</accession>
<comment type="caution">
    <text evidence="1">The sequence shown here is derived from an EMBL/GenBank/DDBJ whole genome shotgun (WGS) entry which is preliminary data.</text>
</comment>
<dbReference type="RefSeq" id="WP_163826117.1">
    <property type="nucleotide sequence ID" value="NZ_JAAGUX010000034.1"/>
</dbReference>
<keyword evidence="4" id="KW-1185">Reference proteome</keyword>